<evidence type="ECO:0000259" key="1">
    <source>
        <dbReference type="SMART" id="SM00974"/>
    </source>
</evidence>
<evidence type="ECO:0000313" key="2">
    <source>
        <dbReference type="EMBL" id="CAJ0557354.1"/>
    </source>
</evidence>
<protein>
    <recommendedName>
        <fullName evidence="1">Bacteriophage T5 Orf172 DNA-binding domain-containing protein</fullName>
    </recommendedName>
</protein>
<sequence>MNANGKRIQFDTKTIDLFWLLGFSSWRAIEVYAPALVVATSNGLPLDQALSVDEERGQYEFDYKQRIAAAQSLITAEQTSDVSWPVDIPLPSADRDGLGNIQHMAAFDLVALALAFALLHEFQHVMFCADKRAPSTRPEEEIACDTYARTFMTSELAAYAKVHGHDFAQVQNKRAMGITLAAVIVHAMTLPHARWGNSEYPPITERLTAMIRGYTLPADSSFWAFTACVLIALMRQENLPLDIVAYSNKETGNNLPVYFIGEDENGCSPIKIGVAKNIEERKRNHQTGNPLDLKLLGWIEVADAFQLERQLHQHFESTHVRGEWFAIEPAEILPILMRVGLDGFVAKNADAFQVIGYDRDPVPEYLGVWEWGDLEIYECCPYCGCLCGMHFQDASQMYHYLNCDTLTDFSDLDPRNEYLDD</sequence>
<gene>
    <name evidence="2" type="ORF">MSPICULIGERA_LOCUS112</name>
</gene>
<reference evidence="2" key="1">
    <citation type="submission" date="2023-06" db="EMBL/GenBank/DDBJ databases">
        <authorList>
            <person name="Delattre M."/>
        </authorList>
    </citation>
    <scope>NUCLEOTIDE SEQUENCE</scope>
    <source>
        <strain evidence="2">AF72</strain>
    </source>
</reference>
<feature type="non-terminal residue" evidence="2">
    <location>
        <position position="421"/>
    </location>
</feature>
<organism evidence="2 3">
    <name type="scientific">Mesorhabditis spiculigera</name>
    <dbReference type="NCBI Taxonomy" id="96644"/>
    <lineage>
        <taxon>Eukaryota</taxon>
        <taxon>Metazoa</taxon>
        <taxon>Ecdysozoa</taxon>
        <taxon>Nematoda</taxon>
        <taxon>Chromadorea</taxon>
        <taxon>Rhabditida</taxon>
        <taxon>Rhabditina</taxon>
        <taxon>Rhabditomorpha</taxon>
        <taxon>Rhabditoidea</taxon>
        <taxon>Rhabditidae</taxon>
        <taxon>Mesorhabditinae</taxon>
        <taxon>Mesorhabditis</taxon>
    </lineage>
</organism>
<dbReference type="InterPro" id="IPR019504">
    <property type="entry name" value="Peptidase_U49_Lit_pept"/>
</dbReference>
<proteinExistence type="predicted"/>
<keyword evidence="3" id="KW-1185">Reference proteome</keyword>
<dbReference type="EMBL" id="CATQJA010000006">
    <property type="protein sequence ID" value="CAJ0557354.1"/>
    <property type="molecule type" value="Genomic_DNA"/>
</dbReference>
<name>A0AA36C424_9BILA</name>
<comment type="caution">
    <text evidence="2">The sequence shown here is derived from an EMBL/GenBank/DDBJ whole genome shotgun (WGS) entry which is preliminary data.</text>
</comment>
<feature type="domain" description="Bacteriophage T5 Orf172 DNA-binding" evidence="1">
    <location>
        <begin position="264"/>
        <end position="339"/>
    </location>
</feature>
<dbReference type="AlphaFoldDB" id="A0AA36C424"/>
<dbReference type="Pfam" id="PF13455">
    <property type="entry name" value="MUG113"/>
    <property type="match status" value="1"/>
</dbReference>
<dbReference type="InterPro" id="IPR018306">
    <property type="entry name" value="Phage_T5_Orf172_DNA-bd"/>
</dbReference>
<dbReference type="Proteomes" id="UP001177023">
    <property type="component" value="Unassembled WGS sequence"/>
</dbReference>
<evidence type="ECO:0000313" key="3">
    <source>
        <dbReference type="Proteomes" id="UP001177023"/>
    </source>
</evidence>
<dbReference type="SMART" id="SM00974">
    <property type="entry name" value="T5orf172"/>
    <property type="match status" value="1"/>
</dbReference>
<dbReference type="Pfam" id="PF10463">
    <property type="entry name" value="Peptidase_U49"/>
    <property type="match status" value="1"/>
</dbReference>
<accession>A0AA36C424</accession>